<keyword evidence="1" id="KW-1133">Transmembrane helix</keyword>
<organism evidence="2 3">
    <name type="scientific">Collimonas arenae</name>
    <dbReference type="NCBI Taxonomy" id="279058"/>
    <lineage>
        <taxon>Bacteria</taxon>
        <taxon>Pseudomonadati</taxon>
        <taxon>Pseudomonadota</taxon>
        <taxon>Betaproteobacteria</taxon>
        <taxon>Burkholderiales</taxon>
        <taxon>Oxalobacteraceae</taxon>
        <taxon>Collimonas</taxon>
    </lineage>
</organism>
<keyword evidence="1" id="KW-0812">Transmembrane</keyword>
<dbReference type="KEGG" id="care:LT85_2109"/>
<feature type="transmembrane region" description="Helical" evidence="1">
    <location>
        <begin position="12"/>
        <end position="36"/>
    </location>
</feature>
<dbReference type="HOGENOM" id="CLU_3232126_0_0_4"/>
<accession>A0A0A1FEM9</accession>
<keyword evidence="3" id="KW-1185">Reference proteome</keyword>
<evidence type="ECO:0000256" key="1">
    <source>
        <dbReference type="SAM" id="Phobius"/>
    </source>
</evidence>
<protein>
    <submittedName>
        <fullName evidence="2">Uncharacterized protein</fullName>
    </submittedName>
</protein>
<gene>
    <name evidence="2" type="ORF">LT85_2109</name>
</gene>
<dbReference type="AlphaFoldDB" id="A0A0A1FEM9"/>
<name>A0A0A1FEM9_9BURK</name>
<reference evidence="3" key="1">
    <citation type="journal article" date="2014" name="Soil Biol. Biochem.">
        <title>Structure and function of bacterial communities in ageing soils: Insights from the Mendocino ecological staircase.</title>
        <authorList>
            <person name="Uroz S."/>
            <person name="Tech J.J."/>
            <person name="Sawaya N.A."/>
            <person name="Frey-Klett P."/>
            <person name="Leveau J.H.J."/>
        </authorList>
    </citation>
    <scope>NUCLEOTIDE SEQUENCE [LARGE SCALE GENOMIC DNA]</scope>
    <source>
        <strain evidence="3">Cal35</strain>
    </source>
</reference>
<dbReference type="EMBL" id="CP009962">
    <property type="protein sequence ID" value="AIY41267.1"/>
    <property type="molecule type" value="Genomic_DNA"/>
</dbReference>
<sequence>MIRRNITELKFLSIWNAAYALQLGIEVLASSIVIFFNGMLMQE</sequence>
<evidence type="ECO:0000313" key="3">
    <source>
        <dbReference type="Proteomes" id="UP000030302"/>
    </source>
</evidence>
<keyword evidence="1" id="KW-0472">Membrane</keyword>
<evidence type="ECO:0000313" key="2">
    <source>
        <dbReference type="EMBL" id="AIY41267.1"/>
    </source>
</evidence>
<proteinExistence type="predicted"/>
<dbReference type="Proteomes" id="UP000030302">
    <property type="component" value="Chromosome"/>
</dbReference>